<dbReference type="AlphaFoldDB" id="A0A3P6EKZ2"/>
<name>A0A3P6EKZ2_BRAOL</name>
<dbReference type="EMBL" id="LR031875">
    <property type="protein sequence ID" value="VDD34395.1"/>
    <property type="molecule type" value="Genomic_DNA"/>
</dbReference>
<protein>
    <submittedName>
        <fullName evidence="1">Uncharacterized protein</fullName>
    </submittedName>
</protein>
<reference evidence="1" key="1">
    <citation type="submission" date="2018-11" db="EMBL/GenBank/DDBJ databases">
        <authorList>
            <consortium name="Genoscope - CEA"/>
            <person name="William W."/>
        </authorList>
    </citation>
    <scope>NUCLEOTIDE SEQUENCE</scope>
</reference>
<gene>
    <name evidence="1" type="ORF">BOLC9T59718H</name>
</gene>
<sequence>MPPLWRRCPTRLTTFHHPWHMKKRHRSRARAKGLG</sequence>
<proteinExistence type="predicted"/>
<organism evidence="1">
    <name type="scientific">Brassica oleracea</name>
    <name type="common">Wild cabbage</name>
    <dbReference type="NCBI Taxonomy" id="3712"/>
    <lineage>
        <taxon>Eukaryota</taxon>
        <taxon>Viridiplantae</taxon>
        <taxon>Streptophyta</taxon>
        <taxon>Embryophyta</taxon>
        <taxon>Tracheophyta</taxon>
        <taxon>Spermatophyta</taxon>
        <taxon>Magnoliopsida</taxon>
        <taxon>eudicotyledons</taxon>
        <taxon>Gunneridae</taxon>
        <taxon>Pentapetalae</taxon>
        <taxon>rosids</taxon>
        <taxon>malvids</taxon>
        <taxon>Brassicales</taxon>
        <taxon>Brassicaceae</taxon>
        <taxon>Brassiceae</taxon>
        <taxon>Brassica</taxon>
    </lineage>
</organism>
<accession>A0A3P6EKZ2</accession>
<evidence type="ECO:0000313" key="1">
    <source>
        <dbReference type="EMBL" id="VDD34395.1"/>
    </source>
</evidence>